<dbReference type="EMBL" id="LRBV02000011">
    <property type="status" value="NOT_ANNOTATED_CDS"/>
    <property type="molecule type" value="Genomic_DNA"/>
</dbReference>
<accession>A0A7N2MUZ2</accession>
<sequence length="93" mass="10432">MTVFTEQLELQFLSDELDIAITDLGENPRLEYEEIYETPQAPTKPAIGLTCNQSCHSVVPTLDDLSSNSSPWSDLFDLKCRGYFKGRIEANAC</sequence>
<reference evidence="1 2" key="1">
    <citation type="journal article" date="2016" name="G3 (Bethesda)">
        <title>First Draft Assembly and Annotation of the Genome of a California Endemic Oak Quercus lobata Nee (Fagaceae).</title>
        <authorList>
            <person name="Sork V.L."/>
            <person name="Fitz-Gibbon S.T."/>
            <person name="Puiu D."/>
            <person name="Crepeau M."/>
            <person name="Gugger P.F."/>
            <person name="Sherman R."/>
            <person name="Stevens K."/>
            <person name="Langley C.H."/>
            <person name="Pellegrini M."/>
            <person name="Salzberg S.L."/>
        </authorList>
    </citation>
    <scope>NUCLEOTIDE SEQUENCE [LARGE SCALE GENOMIC DNA]</scope>
    <source>
        <strain evidence="1 2">cv. SW786</strain>
    </source>
</reference>
<dbReference type="Proteomes" id="UP000594261">
    <property type="component" value="Chromosome 11"/>
</dbReference>
<dbReference type="AlphaFoldDB" id="A0A7N2MUZ2"/>
<dbReference type="EnsemblPlants" id="QL11p002886:mrna">
    <property type="protein sequence ID" value="QL11p002886:mrna"/>
    <property type="gene ID" value="QL11p002886"/>
</dbReference>
<keyword evidence="2" id="KW-1185">Reference proteome</keyword>
<reference evidence="1" key="2">
    <citation type="submission" date="2021-01" db="UniProtKB">
        <authorList>
            <consortium name="EnsemblPlants"/>
        </authorList>
    </citation>
    <scope>IDENTIFICATION</scope>
</reference>
<dbReference type="Gramene" id="QL11p002886:mrna">
    <property type="protein sequence ID" value="QL11p002886:mrna"/>
    <property type="gene ID" value="QL11p002886"/>
</dbReference>
<evidence type="ECO:0000313" key="2">
    <source>
        <dbReference type="Proteomes" id="UP000594261"/>
    </source>
</evidence>
<dbReference type="InParanoid" id="A0A7N2MUZ2"/>
<name>A0A7N2MUZ2_QUELO</name>
<proteinExistence type="predicted"/>
<organism evidence="1 2">
    <name type="scientific">Quercus lobata</name>
    <name type="common">Valley oak</name>
    <dbReference type="NCBI Taxonomy" id="97700"/>
    <lineage>
        <taxon>Eukaryota</taxon>
        <taxon>Viridiplantae</taxon>
        <taxon>Streptophyta</taxon>
        <taxon>Embryophyta</taxon>
        <taxon>Tracheophyta</taxon>
        <taxon>Spermatophyta</taxon>
        <taxon>Magnoliopsida</taxon>
        <taxon>eudicotyledons</taxon>
        <taxon>Gunneridae</taxon>
        <taxon>Pentapetalae</taxon>
        <taxon>rosids</taxon>
        <taxon>fabids</taxon>
        <taxon>Fagales</taxon>
        <taxon>Fagaceae</taxon>
        <taxon>Quercus</taxon>
    </lineage>
</organism>
<evidence type="ECO:0000313" key="1">
    <source>
        <dbReference type="EnsemblPlants" id="QL11p002886:mrna"/>
    </source>
</evidence>
<protein>
    <submittedName>
        <fullName evidence="1">Uncharacterized protein</fullName>
    </submittedName>
</protein>